<dbReference type="HOGENOM" id="CLU_092522_0_0_1"/>
<proteinExistence type="predicted"/>
<organism evidence="4 5">
    <name type="scientific">Piloderma croceum (strain F 1598)</name>
    <dbReference type="NCBI Taxonomy" id="765440"/>
    <lineage>
        <taxon>Eukaryota</taxon>
        <taxon>Fungi</taxon>
        <taxon>Dikarya</taxon>
        <taxon>Basidiomycota</taxon>
        <taxon>Agaricomycotina</taxon>
        <taxon>Agaricomycetes</taxon>
        <taxon>Agaricomycetidae</taxon>
        <taxon>Atheliales</taxon>
        <taxon>Atheliaceae</taxon>
        <taxon>Piloderma</taxon>
    </lineage>
</organism>
<dbReference type="GO" id="GO:0006144">
    <property type="term" value="P:purine nucleobase metabolic process"/>
    <property type="evidence" value="ECO:0007669"/>
    <property type="project" value="UniProtKB-KW"/>
</dbReference>
<reference evidence="4 5" key="1">
    <citation type="submission" date="2014-04" db="EMBL/GenBank/DDBJ databases">
        <authorList>
            <consortium name="DOE Joint Genome Institute"/>
            <person name="Kuo A."/>
            <person name="Tarkka M."/>
            <person name="Buscot F."/>
            <person name="Kohler A."/>
            <person name="Nagy L.G."/>
            <person name="Floudas D."/>
            <person name="Copeland A."/>
            <person name="Barry K.W."/>
            <person name="Cichocki N."/>
            <person name="Veneault-Fourrey C."/>
            <person name="LaButti K."/>
            <person name="Lindquist E.A."/>
            <person name="Lipzen A."/>
            <person name="Lundell T."/>
            <person name="Morin E."/>
            <person name="Murat C."/>
            <person name="Sun H."/>
            <person name="Tunlid A."/>
            <person name="Henrissat B."/>
            <person name="Grigoriev I.V."/>
            <person name="Hibbett D.S."/>
            <person name="Martin F."/>
            <person name="Nordberg H.P."/>
            <person name="Cantor M.N."/>
            <person name="Hua S.X."/>
        </authorList>
    </citation>
    <scope>NUCLEOTIDE SEQUENCE [LARGE SCALE GENOMIC DNA]</scope>
    <source>
        <strain evidence="4 5">F 1598</strain>
    </source>
</reference>
<dbReference type="PANTHER" id="PTHR37987:SF1">
    <property type="entry name" value="OXO-4-HYDROXY-4-CARBOXY-5-UREIDOIMIDAZOLINE DECARBOXYLASE DOMAIN-CONTAINING PROTEIN"/>
    <property type="match status" value="1"/>
</dbReference>
<accession>A0A0C3FT97</accession>
<feature type="compositionally biased region" description="Low complexity" evidence="2">
    <location>
        <begin position="99"/>
        <end position="109"/>
    </location>
</feature>
<evidence type="ECO:0000313" key="4">
    <source>
        <dbReference type="EMBL" id="KIM82979.1"/>
    </source>
</evidence>
<dbReference type="AlphaFoldDB" id="A0A0C3FT97"/>
<gene>
    <name evidence="4" type="ORF">PILCRDRAFT_819779</name>
</gene>
<feature type="domain" description="Oxo-4-hydroxy-4-carboxy-5-ureidoimidazoline decarboxylase" evidence="3">
    <location>
        <begin position="16"/>
        <end position="156"/>
    </location>
</feature>
<name>A0A0C3FT97_PILCF</name>
<dbReference type="EMBL" id="KN832992">
    <property type="protein sequence ID" value="KIM82979.1"/>
    <property type="molecule type" value="Genomic_DNA"/>
</dbReference>
<dbReference type="Proteomes" id="UP000054166">
    <property type="component" value="Unassembled WGS sequence"/>
</dbReference>
<dbReference type="PANTHER" id="PTHR37987">
    <property type="entry name" value="CHROMOSOME 9, WHOLE GENOME SHOTGUN SEQUENCE"/>
    <property type="match status" value="1"/>
</dbReference>
<dbReference type="OrthoDB" id="5398391at2759"/>
<protein>
    <recommendedName>
        <fullName evidence="3">Oxo-4-hydroxy-4-carboxy-5-ureidoimidazoline decarboxylase domain-containing protein</fullName>
    </recommendedName>
</protein>
<dbReference type="InParanoid" id="A0A0C3FT97"/>
<reference evidence="5" key="2">
    <citation type="submission" date="2015-01" db="EMBL/GenBank/DDBJ databases">
        <title>Evolutionary Origins and Diversification of the Mycorrhizal Mutualists.</title>
        <authorList>
            <consortium name="DOE Joint Genome Institute"/>
            <consortium name="Mycorrhizal Genomics Consortium"/>
            <person name="Kohler A."/>
            <person name="Kuo A."/>
            <person name="Nagy L.G."/>
            <person name="Floudas D."/>
            <person name="Copeland A."/>
            <person name="Barry K.W."/>
            <person name="Cichocki N."/>
            <person name="Veneault-Fourrey C."/>
            <person name="LaButti K."/>
            <person name="Lindquist E.A."/>
            <person name="Lipzen A."/>
            <person name="Lundell T."/>
            <person name="Morin E."/>
            <person name="Murat C."/>
            <person name="Riley R."/>
            <person name="Ohm R."/>
            <person name="Sun H."/>
            <person name="Tunlid A."/>
            <person name="Henrissat B."/>
            <person name="Grigoriev I.V."/>
            <person name="Hibbett D.S."/>
            <person name="Martin F."/>
        </authorList>
    </citation>
    <scope>NUCLEOTIDE SEQUENCE [LARGE SCALE GENOMIC DNA]</scope>
    <source>
        <strain evidence="5">F 1598</strain>
    </source>
</reference>
<dbReference type="SUPFAM" id="SSF158694">
    <property type="entry name" value="UraD-Like"/>
    <property type="match status" value="1"/>
</dbReference>
<dbReference type="InterPro" id="IPR018020">
    <property type="entry name" value="OHCU_decarboxylase"/>
</dbReference>
<dbReference type="Gene3D" id="1.10.3330.10">
    <property type="entry name" value="Oxo-4-hydroxy-4-carboxy-5-ureidoimidazoline decarboxylase"/>
    <property type="match status" value="1"/>
</dbReference>
<evidence type="ECO:0000256" key="2">
    <source>
        <dbReference type="SAM" id="MobiDB-lite"/>
    </source>
</evidence>
<keyword evidence="1" id="KW-0659">Purine metabolism</keyword>
<dbReference type="InterPro" id="IPR036778">
    <property type="entry name" value="OHCU_decarboxylase_sf"/>
</dbReference>
<keyword evidence="5" id="KW-1185">Reference proteome</keyword>
<dbReference type="Pfam" id="PF09349">
    <property type="entry name" value="OHCU_decarbox"/>
    <property type="match status" value="1"/>
</dbReference>
<sequence length="210" mass="23239">MVDVRLPPLPNILSNPAELDAALSILFEPSPILTSTLVPQLSSILALEHFITSYTELIDIAISTINTWDDELRAQFIAGHPRIGENNDLSNLSANEQGTSTSTDATTATPPDVLRRLAHLNACYERAYPGLRYITFVNGRSRAVIAEEIEDVLGVEHSLEDGEPPLEMFEAYDAGEERWKDELNRATEDVGMIAKNRLNTLDVEGENNHL</sequence>
<evidence type="ECO:0000259" key="3">
    <source>
        <dbReference type="Pfam" id="PF09349"/>
    </source>
</evidence>
<feature type="region of interest" description="Disordered" evidence="2">
    <location>
        <begin position="87"/>
        <end position="109"/>
    </location>
</feature>
<evidence type="ECO:0000313" key="5">
    <source>
        <dbReference type="Proteomes" id="UP000054166"/>
    </source>
</evidence>
<evidence type="ECO:0000256" key="1">
    <source>
        <dbReference type="ARBA" id="ARBA00022631"/>
    </source>
</evidence>
<feature type="compositionally biased region" description="Polar residues" evidence="2">
    <location>
        <begin position="87"/>
        <end position="98"/>
    </location>
</feature>